<dbReference type="Proteomes" id="UP000027265">
    <property type="component" value="Unassembled WGS sequence"/>
</dbReference>
<gene>
    <name evidence="18" type="ORF">JAAARDRAFT_187827</name>
</gene>
<dbReference type="STRING" id="933084.A0A067QC39"/>
<evidence type="ECO:0000256" key="5">
    <source>
        <dbReference type="ARBA" id="ARBA00023024"/>
    </source>
</evidence>
<evidence type="ECO:0000256" key="16">
    <source>
        <dbReference type="SAM" id="SignalP"/>
    </source>
</evidence>
<dbReference type="PANTHER" id="PTHR10587:SF135">
    <property type="entry name" value="CHITIN DEACETYLASE 3"/>
    <property type="match status" value="1"/>
</dbReference>
<dbReference type="GO" id="GO:0000272">
    <property type="term" value="P:polysaccharide catabolic process"/>
    <property type="evidence" value="ECO:0007669"/>
    <property type="project" value="UniProtKB-KW"/>
</dbReference>
<dbReference type="Gene3D" id="3.20.20.370">
    <property type="entry name" value="Glycoside hydrolase/deacetylase"/>
    <property type="match status" value="1"/>
</dbReference>
<dbReference type="InParanoid" id="A0A067QC39"/>
<evidence type="ECO:0000256" key="14">
    <source>
        <dbReference type="SAM" id="MobiDB-lite"/>
    </source>
</evidence>
<dbReference type="Pfam" id="PF01522">
    <property type="entry name" value="Polysacc_deac_1"/>
    <property type="match status" value="1"/>
</dbReference>
<keyword evidence="10" id="KW-0961">Cell wall biogenesis/degradation</keyword>
<evidence type="ECO:0000256" key="7">
    <source>
        <dbReference type="ARBA" id="ARBA00023277"/>
    </source>
</evidence>
<keyword evidence="4" id="KW-0325">Glycoprotein</keyword>
<dbReference type="EC" id="3.5.1.41" evidence="12"/>
<dbReference type="AlphaFoldDB" id="A0A067QC39"/>
<proteinExistence type="predicted"/>
<dbReference type="OrthoDB" id="407355at2759"/>
<evidence type="ECO:0000256" key="9">
    <source>
        <dbReference type="ARBA" id="ARBA00023288"/>
    </source>
</evidence>
<keyword evidence="16" id="KW-0732">Signal</keyword>
<keyword evidence="9" id="KW-0449">Lipoprotein</keyword>
<dbReference type="InterPro" id="IPR050248">
    <property type="entry name" value="Polysacc_deacetylase_ArnD"/>
</dbReference>
<protein>
    <recommendedName>
        <fullName evidence="12">chitin deacetylase</fullName>
        <ecNumber evidence="12">3.5.1.41</ecNumber>
    </recommendedName>
</protein>
<comment type="catalytic activity">
    <reaction evidence="13">
        <text>[(1-&gt;4)-N-acetyl-beta-D-glucosaminyl](n) + n H2O = chitosan + n acetate</text>
        <dbReference type="Rhea" id="RHEA:10464"/>
        <dbReference type="Rhea" id="RHEA-COMP:9593"/>
        <dbReference type="Rhea" id="RHEA-COMP:9597"/>
        <dbReference type="ChEBI" id="CHEBI:15377"/>
        <dbReference type="ChEBI" id="CHEBI:17029"/>
        <dbReference type="ChEBI" id="CHEBI:30089"/>
        <dbReference type="ChEBI" id="CHEBI:57704"/>
        <dbReference type="EC" id="3.5.1.41"/>
    </reaction>
    <physiologicalReaction direction="left-to-right" evidence="13">
        <dbReference type="Rhea" id="RHEA:10465"/>
    </physiologicalReaction>
</comment>
<feature type="chain" id="PRO_5001643916" description="chitin deacetylase" evidence="16">
    <location>
        <begin position="20"/>
        <end position="435"/>
    </location>
</feature>
<dbReference type="GO" id="GO:0004099">
    <property type="term" value="F:chitin deacetylase activity"/>
    <property type="evidence" value="ECO:0007669"/>
    <property type="project" value="UniProtKB-EC"/>
</dbReference>
<dbReference type="GO" id="GO:0071555">
    <property type="term" value="P:cell wall organization"/>
    <property type="evidence" value="ECO:0007669"/>
    <property type="project" value="UniProtKB-KW"/>
</dbReference>
<dbReference type="GO" id="GO:0098552">
    <property type="term" value="C:side of membrane"/>
    <property type="evidence" value="ECO:0007669"/>
    <property type="project" value="UniProtKB-KW"/>
</dbReference>
<dbReference type="GO" id="GO:0005886">
    <property type="term" value="C:plasma membrane"/>
    <property type="evidence" value="ECO:0007669"/>
    <property type="project" value="UniProtKB-SubCell"/>
</dbReference>
<keyword evidence="3" id="KW-1003">Cell membrane</keyword>
<keyword evidence="6 15" id="KW-0472">Membrane</keyword>
<comment type="subcellular location">
    <subcellularLocation>
        <location evidence="2">Cell membrane</location>
        <topology evidence="2">Lipid-anchor</topology>
        <topology evidence="2">GPI-anchor</topology>
    </subcellularLocation>
</comment>
<dbReference type="InterPro" id="IPR002509">
    <property type="entry name" value="NODB_dom"/>
</dbReference>
<feature type="signal peptide" evidence="16">
    <location>
        <begin position="1"/>
        <end position="19"/>
    </location>
</feature>
<evidence type="ECO:0000256" key="6">
    <source>
        <dbReference type="ARBA" id="ARBA00023136"/>
    </source>
</evidence>
<keyword evidence="5" id="KW-0146">Chitin degradation</keyword>
<evidence type="ECO:0000256" key="2">
    <source>
        <dbReference type="ARBA" id="ARBA00004609"/>
    </source>
</evidence>
<evidence type="ECO:0000256" key="10">
    <source>
        <dbReference type="ARBA" id="ARBA00023316"/>
    </source>
</evidence>
<keyword evidence="15" id="KW-1133">Transmembrane helix</keyword>
<keyword evidence="8" id="KW-0170">Cobalt</keyword>
<keyword evidence="7" id="KW-0119">Carbohydrate metabolism</keyword>
<evidence type="ECO:0000256" key="15">
    <source>
        <dbReference type="SAM" id="Phobius"/>
    </source>
</evidence>
<evidence type="ECO:0000256" key="4">
    <source>
        <dbReference type="ARBA" id="ARBA00022622"/>
    </source>
</evidence>
<evidence type="ECO:0000256" key="8">
    <source>
        <dbReference type="ARBA" id="ARBA00023285"/>
    </source>
</evidence>
<feature type="region of interest" description="Disordered" evidence="14">
    <location>
        <begin position="380"/>
        <end position="404"/>
    </location>
</feature>
<dbReference type="GO" id="GO:0006032">
    <property type="term" value="P:chitin catabolic process"/>
    <property type="evidence" value="ECO:0007669"/>
    <property type="project" value="UniProtKB-KW"/>
</dbReference>
<evidence type="ECO:0000256" key="12">
    <source>
        <dbReference type="ARBA" id="ARBA00024056"/>
    </source>
</evidence>
<dbReference type="SUPFAM" id="SSF88713">
    <property type="entry name" value="Glycoside hydrolase/deacetylase"/>
    <property type="match status" value="1"/>
</dbReference>
<feature type="domain" description="NodB homology" evidence="17">
    <location>
        <begin position="151"/>
        <end position="337"/>
    </location>
</feature>
<evidence type="ECO:0000256" key="11">
    <source>
        <dbReference type="ARBA" id="ARBA00023326"/>
    </source>
</evidence>
<dbReference type="PROSITE" id="PS51677">
    <property type="entry name" value="NODB"/>
    <property type="match status" value="1"/>
</dbReference>
<sequence>MHTLQFLLVTLALPSLFFAHTIPRGDGHSHEEPIRRALPSAWYQRDDHPTHALFKRQQSANTTAFTYPQVGSATWSAAYPQSTPDTTQLPQVWVNALNAAVAAGKIPDIPQSTLVNGNPTYPTGFDPNNATVCSGTFQCRIPGDVWDAPAGYIGTGFDDGPLSYSPRLYTYLTQNNIPATHFMIGVNILQNAAAFQQAVAAGGDIAVHTWTHPYMTTLSNLDVLAQIGWTMEIIHNSTGGKLPAFWRPPYGDSDTRTRAIAYEVFGLTTIVWNQDTNDWNLGLDGVTAQSIQAEMTTWLTGPKSPGLIILEHELSDGAIDAFEAAYPLMISNGWNLISAARIVNGNGWTNGTDNGGEIPSYGSSTTSTATSITSTIVPPTVSSVPTTTRSGENGAGSATASQKSGALPKFPGWTLYSGLSLSAFLGLFSAGAVLF</sequence>
<evidence type="ECO:0000256" key="3">
    <source>
        <dbReference type="ARBA" id="ARBA00022475"/>
    </source>
</evidence>
<dbReference type="EMBL" id="KL197709">
    <property type="protein sequence ID" value="KDQ64504.1"/>
    <property type="molecule type" value="Genomic_DNA"/>
</dbReference>
<accession>A0A067QC39</accession>
<keyword evidence="4" id="KW-0336">GPI-anchor</keyword>
<evidence type="ECO:0000313" key="19">
    <source>
        <dbReference type="Proteomes" id="UP000027265"/>
    </source>
</evidence>
<feature type="transmembrane region" description="Helical" evidence="15">
    <location>
        <begin position="413"/>
        <end position="434"/>
    </location>
</feature>
<comment type="cofactor">
    <cofactor evidence="1">
        <name>Co(2+)</name>
        <dbReference type="ChEBI" id="CHEBI:48828"/>
    </cofactor>
</comment>
<evidence type="ECO:0000256" key="13">
    <source>
        <dbReference type="ARBA" id="ARBA00048494"/>
    </source>
</evidence>
<evidence type="ECO:0000259" key="17">
    <source>
        <dbReference type="PROSITE" id="PS51677"/>
    </source>
</evidence>
<organism evidence="18 19">
    <name type="scientific">Jaapia argillacea MUCL 33604</name>
    <dbReference type="NCBI Taxonomy" id="933084"/>
    <lineage>
        <taxon>Eukaryota</taxon>
        <taxon>Fungi</taxon>
        <taxon>Dikarya</taxon>
        <taxon>Basidiomycota</taxon>
        <taxon>Agaricomycotina</taxon>
        <taxon>Agaricomycetes</taxon>
        <taxon>Agaricomycetidae</taxon>
        <taxon>Jaapiales</taxon>
        <taxon>Jaapiaceae</taxon>
        <taxon>Jaapia</taxon>
    </lineage>
</organism>
<dbReference type="GO" id="GO:0009272">
    <property type="term" value="P:fungal-type cell wall biogenesis"/>
    <property type="evidence" value="ECO:0007669"/>
    <property type="project" value="UniProtKB-ARBA"/>
</dbReference>
<keyword evidence="15" id="KW-0812">Transmembrane</keyword>
<keyword evidence="11" id="KW-0624">Polysaccharide degradation</keyword>
<evidence type="ECO:0000313" key="18">
    <source>
        <dbReference type="EMBL" id="KDQ64504.1"/>
    </source>
</evidence>
<keyword evidence="19" id="KW-1185">Reference proteome</keyword>
<dbReference type="InterPro" id="IPR011330">
    <property type="entry name" value="Glyco_hydro/deAcase_b/a-brl"/>
</dbReference>
<evidence type="ECO:0000256" key="1">
    <source>
        <dbReference type="ARBA" id="ARBA00001941"/>
    </source>
</evidence>
<dbReference type="HOGENOM" id="CLU_042090_2_0_1"/>
<name>A0A067QC39_9AGAM</name>
<reference evidence="19" key="1">
    <citation type="journal article" date="2014" name="Proc. Natl. Acad. Sci. U.S.A.">
        <title>Extensive sampling of basidiomycete genomes demonstrates inadequacy of the white-rot/brown-rot paradigm for wood decay fungi.</title>
        <authorList>
            <person name="Riley R."/>
            <person name="Salamov A.A."/>
            <person name="Brown D.W."/>
            <person name="Nagy L.G."/>
            <person name="Floudas D."/>
            <person name="Held B.W."/>
            <person name="Levasseur A."/>
            <person name="Lombard V."/>
            <person name="Morin E."/>
            <person name="Otillar R."/>
            <person name="Lindquist E.A."/>
            <person name="Sun H."/>
            <person name="LaButti K.M."/>
            <person name="Schmutz J."/>
            <person name="Jabbour D."/>
            <person name="Luo H."/>
            <person name="Baker S.E."/>
            <person name="Pisabarro A.G."/>
            <person name="Walton J.D."/>
            <person name="Blanchette R.A."/>
            <person name="Henrissat B."/>
            <person name="Martin F."/>
            <person name="Cullen D."/>
            <person name="Hibbett D.S."/>
            <person name="Grigoriev I.V."/>
        </authorList>
    </citation>
    <scope>NUCLEOTIDE SEQUENCE [LARGE SCALE GENOMIC DNA]</scope>
    <source>
        <strain evidence="19">MUCL 33604</strain>
    </source>
</reference>
<dbReference type="PANTHER" id="PTHR10587">
    <property type="entry name" value="GLYCOSYL TRANSFERASE-RELATED"/>
    <property type="match status" value="1"/>
</dbReference>